<name>A0ACA9SBY1_9GLOM</name>
<evidence type="ECO:0000313" key="2">
    <source>
        <dbReference type="Proteomes" id="UP000789920"/>
    </source>
</evidence>
<evidence type="ECO:0000313" key="1">
    <source>
        <dbReference type="EMBL" id="CAG8834629.1"/>
    </source>
</evidence>
<comment type="caution">
    <text evidence="1">The sequence shown here is derived from an EMBL/GenBank/DDBJ whole genome shotgun (WGS) entry which is preliminary data.</text>
</comment>
<dbReference type="EMBL" id="CAJVQC010109663">
    <property type="protein sequence ID" value="CAG8834629.1"/>
    <property type="molecule type" value="Genomic_DNA"/>
</dbReference>
<gene>
    <name evidence="1" type="ORF">RPERSI_LOCUS29254</name>
</gene>
<protein>
    <submittedName>
        <fullName evidence="1">27050_t:CDS:1</fullName>
    </submittedName>
</protein>
<organism evidence="1 2">
    <name type="scientific">Racocetra persica</name>
    <dbReference type="NCBI Taxonomy" id="160502"/>
    <lineage>
        <taxon>Eukaryota</taxon>
        <taxon>Fungi</taxon>
        <taxon>Fungi incertae sedis</taxon>
        <taxon>Mucoromycota</taxon>
        <taxon>Glomeromycotina</taxon>
        <taxon>Glomeromycetes</taxon>
        <taxon>Diversisporales</taxon>
        <taxon>Gigasporaceae</taxon>
        <taxon>Racocetra</taxon>
    </lineage>
</organism>
<feature type="non-terminal residue" evidence="1">
    <location>
        <position position="1"/>
    </location>
</feature>
<dbReference type="Proteomes" id="UP000789920">
    <property type="component" value="Unassembled WGS sequence"/>
</dbReference>
<accession>A0ACA9SBY1</accession>
<keyword evidence="2" id="KW-1185">Reference proteome</keyword>
<feature type="non-terminal residue" evidence="1">
    <location>
        <position position="70"/>
    </location>
</feature>
<proteinExistence type="predicted"/>
<sequence>GSKNAFDEQALIAMTAPPIKFYRDMDPTSEKYFAYLYENQQMCEKLFPQVSDASSLFMEQYFLWKACCKL</sequence>
<reference evidence="1" key="1">
    <citation type="submission" date="2021-06" db="EMBL/GenBank/DDBJ databases">
        <authorList>
            <person name="Kallberg Y."/>
            <person name="Tangrot J."/>
            <person name="Rosling A."/>
        </authorList>
    </citation>
    <scope>NUCLEOTIDE SEQUENCE</scope>
    <source>
        <strain evidence="1">MA461A</strain>
    </source>
</reference>